<dbReference type="EMBL" id="CP062006">
    <property type="protein sequence ID" value="QTC87180.1"/>
    <property type="molecule type" value="Genomic_DNA"/>
</dbReference>
<dbReference type="Proteomes" id="UP000663942">
    <property type="component" value="Chromosome"/>
</dbReference>
<evidence type="ECO:0000256" key="1">
    <source>
        <dbReference type="SAM" id="MobiDB-lite"/>
    </source>
</evidence>
<proteinExistence type="predicted"/>
<protein>
    <submittedName>
        <fullName evidence="2">Host attachment protein</fullName>
    </submittedName>
</protein>
<organism evidence="2 3">
    <name type="scientific">Brevundimonas pondensis</name>
    <dbReference type="NCBI Taxonomy" id="2774189"/>
    <lineage>
        <taxon>Bacteria</taxon>
        <taxon>Pseudomonadati</taxon>
        <taxon>Pseudomonadota</taxon>
        <taxon>Alphaproteobacteria</taxon>
        <taxon>Caulobacterales</taxon>
        <taxon>Caulobacteraceae</taxon>
        <taxon>Brevundimonas</taxon>
    </lineage>
</organism>
<accession>A0ABX7SLH7</accession>
<dbReference type="Pfam" id="PF18856">
    <property type="entry name" value="baeRF_family12"/>
    <property type="match status" value="1"/>
</dbReference>
<reference evidence="2 3" key="1">
    <citation type="submission" date="2020-09" db="EMBL/GenBank/DDBJ databases">
        <title>Brevundimonas sp. LVF1 isolated from an oligotrophic pond in Goettingen, Germany.</title>
        <authorList>
            <person name="Friedrich I."/>
            <person name="Klassen A."/>
            <person name="Neubauer H."/>
            <person name="Schneider D."/>
            <person name="Hertel R."/>
            <person name="Daniel R."/>
        </authorList>
    </citation>
    <scope>NUCLEOTIDE SEQUENCE [LARGE SCALE GENOMIC DNA]</scope>
    <source>
        <strain evidence="2 3">LVF1</strain>
    </source>
</reference>
<dbReference type="InterPro" id="IPR041374">
    <property type="entry name" value="BaeRF_family12"/>
</dbReference>
<name>A0ABX7SLH7_9CAUL</name>
<evidence type="ECO:0000313" key="3">
    <source>
        <dbReference type="Proteomes" id="UP000663942"/>
    </source>
</evidence>
<keyword evidence="3" id="KW-1185">Reference proteome</keyword>
<gene>
    <name evidence="2" type="ORF">IFE19_13910</name>
</gene>
<feature type="region of interest" description="Disordered" evidence="1">
    <location>
        <begin position="34"/>
        <end position="66"/>
    </location>
</feature>
<sequence>MMNLPNGALVAVADGAKLSLFRNTGHNLDIQLKPMATPEIPERLSGAPGRRSSDANPDNDTQAEDGFAMGVAEALNHMALTNRIEALAVVAAPKTLGQLRKHWHKALEERLIGEIPKDLTARPVEEIAEAISRA</sequence>
<evidence type="ECO:0000313" key="2">
    <source>
        <dbReference type="EMBL" id="QTC87180.1"/>
    </source>
</evidence>